<dbReference type="GO" id="GO:0005829">
    <property type="term" value="C:cytosol"/>
    <property type="evidence" value="ECO:0007669"/>
    <property type="project" value="TreeGrafter"/>
</dbReference>
<dbReference type="GO" id="GO:0003677">
    <property type="term" value="F:DNA binding"/>
    <property type="evidence" value="ECO:0007669"/>
    <property type="project" value="UniProtKB-KW"/>
</dbReference>
<feature type="domain" description="UvrD-like helicase C-terminal" evidence="16">
    <location>
        <begin position="488"/>
        <end position="774"/>
    </location>
</feature>
<dbReference type="Pfam" id="PF13361">
    <property type="entry name" value="UvrD_C"/>
    <property type="match status" value="1"/>
</dbReference>
<evidence type="ECO:0000313" key="17">
    <source>
        <dbReference type="EMBL" id="HIU36484.1"/>
    </source>
</evidence>
<dbReference type="PANTHER" id="PTHR11070:SF48">
    <property type="entry name" value="ATP-DEPENDENT HELICASE_NUCLEASE SUBUNIT A"/>
    <property type="match status" value="1"/>
</dbReference>
<evidence type="ECO:0000256" key="7">
    <source>
        <dbReference type="ARBA" id="ARBA00022840"/>
    </source>
</evidence>
<dbReference type="PROSITE" id="PS51217">
    <property type="entry name" value="UVRD_HELICASE_CTER"/>
    <property type="match status" value="1"/>
</dbReference>
<dbReference type="GO" id="GO:0033202">
    <property type="term" value="C:DNA helicase complex"/>
    <property type="evidence" value="ECO:0007669"/>
    <property type="project" value="TreeGrafter"/>
</dbReference>
<evidence type="ECO:0000256" key="8">
    <source>
        <dbReference type="ARBA" id="ARBA00023125"/>
    </source>
</evidence>
<sequence>MSGARNWTMDQSNAIYSRGGGLLVSAAAGSGKTAVLVERVIRRVCSEADGCPIDRLLVVTFTNAAAAEMRERIAAALEKELAAHPQDAYLLRQQMLLPSADICTMDSFCSALVKTHFHAADVSPDFRILSDGESEALQREILKDCLQELYAQETPALDFLTGVLTRGSNDGDLQETLLTLYTNAQAYPYPEHWLRSIPGQYDPTVPVQETAWGKVILQEAKRRAEDCRYTLDSAVKALEAEPELADAYALLVSSDRAFLDALEARVDARDWDGVVDTLAAFRPLPLKGTPKGYKDHPAKALFQQARTENKEKLRKLISLFPATAAEHREDMTRMQPAIQLLIDTVLRFSEKLFDAKKAENAYDFSDISHLALQLLVRIDPKTGAYARTPLAESLRAQYREILLDEYQDTNDEQEALFTALSDDETNLFCVGDVKQSIYSFRLAVPDLFLRRRAAACDYDGTHFPARITLSHNFRSRKAVCEGINRLFSQIMTKETCGIEYGETERLNPAASFPGEDPAVELHILEKDSLDDPVFFAEPVHIAAYIRKLVDDGTPVSDGQGGQRPVRYGDICILMRSLSDYESYMRALELYGVPAYSQKNGGFFQMREIRTVVSLLEAINDPFADVPLCAALYSPIWGFTPDELAEIKMAGQSMPFYRKLTLTHTKKCARFLRDFERLHTLSTVLTPVELLREIYESTAFFAICGALPGGEDRKRNLLLLLQYAEEYGAHGKNSLSGFLRYLERLRSAVGAVESPSGVSEFANVVRILSIHKSKGLEFPVVILARCGSAFNEKELNKKMVLHPKLLLGCKVYDAAGARVYPSVPLEAVKLAKRADLRAEELRILYVAMTRAKERLVVVGQVGARMKSETQLRAAAFALSDGKVRPSYVRDSNTYLSWILAAWMLHPDADWLRGASGCPQPADADAAFRLRVAYYDSLDLPEQAPKAVQTAAANAEMLAGLTRRLSFRYPYLALQNCPAKVSASALNEQSTQQAYFAQARPAFLGKGGLTPAMRGTATHTFVQFCDFSAAAADLEPEIQRLQTAGVLSQEEAEVLDRSALRGFFDSALFARMQRAASLERERKFTVLLPAGEFLGEMCPAAEESILLQGVMDCIFTEGGSLVLVDYKTDSVRKPEELVTRYREQMRAYARAAQQLYARRVDEIYLYSFSLGEAVSVNI</sequence>
<dbReference type="InterPro" id="IPR014016">
    <property type="entry name" value="UvrD-like_ATP-bd"/>
</dbReference>
<comment type="catalytic activity">
    <reaction evidence="13">
        <text>ATP + H2O = ADP + phosphate + H(+)</text>
        <dbReference type="Rhea" id="RHEA:13065"/>
        <dbReference type="ChEBI" id="CHEBI:15377"/>
        <dbReference type="ChEBI" id="CHEBI:15378"/>
        <dbReference type="ChEBI" id="CHEBI:30616"/>
        <dbReference type="ChEBI" id="CHEBI:43474"/>
        <dbReference type="ChEBI" id="CHEBI:456216"/>
        <dbReference type="EC" id="5.6.2.4"/>
    </reaction>
</comment>
<organism evidence="17 18">
    <name type="scientific">Candidatus Fimenecus excrementigallinarum</name>
    <dbReference type="NCBI Taxonomy" id="2840816"/>
    <lineage>
        <taxon>Bacteria</taxon>
        <taxon>Bacillati</taxon>
        <taxon>Bacillota</taxon>
        <taxon>Clostridia</taxon>
        <taxon>Candidatus Fimenecus</taxon>
    </lineage>
</organism>
<evidence type="ECO:0000256" key="4">
    <source>
        <dbReference type="ARBA" id="ARBA00022801"/>
    </source>
</evidence>
<evidence type="ECO:0000256" key="9">
    <source>
        <dbReference type="ARBA" id="ARBA00023204"/>
    </source>
</evidence>
<dbReference type="AlphaFoldDB" id="A0A9D1II86"/>
<feature type="domain" description="UvrD-like helicase ATP-binding" evidence="15">
    <location>
        <begin position="5"/>
        <end position="476"/>
    </location>
</feature>
<protein>
    <recommendedName>
        <fullName evidence="12">DNA 3'-5' helicase</fullName>
        <ecNumber evidence="12">5.6.2.4</ecNumber>
    </recommendedName>
</protein>
<proteinExistence type="predicted"/>
<dbReference type="GO" id="GO:0000725">
    <property type="term" value="P:recombinational repair"/>
    <property type="evidence" value="ECO:0007669"/>
    <property type="project" value="TreeGrafter"/>
</dbReference>
<dbReference type="Gene3D" id="3.90.320.10">
    <property type="match status" value="1"/>
</dbReference>
<evidence type="ECO:0000256" key="11">
    <source>
        <dbReference type="ARBA" id="ARBA00034617"/>
    </source>
</evidence>
<evidence type="ECO:0000256" key="13">
    <source>
        <dbReference type="ARBA" id="ARBA00048988"/>
    </source>
</evidence>
<dbReference type="Proteomes" id="UP000824071">
    <property type="component" value="Unassembled WGS sequence"/>
</dbReference>
<accession>A0A9D1II86</accession>
<keyword evidence="9" id="KW-0234">DNA repair</keyword>
<keyword evidence="8" id="KW-0238">DNA-binding</keyword>
<keyword evidence="6" id="KW-0269">Exonuclease</keyword>
<evidence type="ECO:0000259" key="15">
    <source>
        <dbReference type="PROSITE" id="PS51198"/>
    </source>
</evidence>
<dbReference type="InterPro" id="IPR011335">
    <property type="entry name" value="Restrct_endonuc-II-like"/>
</dbReference>
<dbReference type="GO" id="GO:0006302">
    <property type="term" value="P:double-strand break repair"/>
    <property type="evidence" value="ECO:0007669"/>
    <property type="project" value="InterPro"/>
</dbReference>
<evidence type="ECO:0000259" key="16">
    <source>
        <dbReference type="PROSITE" id="PS51217"/>
    </source>
</evidence>
<dbReference type="PANTHER" id="PTHR11070">
    <property type="entry name" value="UVRD / RECB / PCRA DNA HELICASE FAMILY MEMBER"/>
    <property type="match status" value="1"/>
</dbReference>
<dbReference type="GO" id="GO:0004527">
    <property type="term" value="F:exonuclease activity"/>
    <property type="evidence" value="ECO:0007669"/>
    <property type="project" value="UniProtKB-KW"/>
</dbReference>
<evidence type="ECO:0000256" key="6">
    <source>
        <dbReference type="ARBA" id="ARBA00022839"/>
    </source>
</evidence>
<dbReference type="Pfam" id="PF00580">
    <property type="entry name" value="UvrD-helicase"/>
    <property type="match status" value="1"/>
</dbReference>
<dbReference type="InterPro" id="IPR014152">
    <property type="entry name" value="AddA"/>
</dbReference>
<keyword evidence="3" id="KW-0227">DNA damage</keyword>
<dbReference type="GO" id="GO:0043138">
    <property type="term" value="F:3'-5' DNA helicase activity"/>
    <property type="evidence" value="ECO:0007669"/>
    <property type="project" value="UniProtKB-EC"/>
</dbReference>
<keyword evidence="10" id="KW-0413">Isomerase</keyword>
<dbReference type="Pfam" id="PF12705">
    <property type="entry name" value="PDDEXK_1"/>
    <property type="match status" value="1"/>
</dbReference>
<dbReference type="Gene3D" id="3.40.50.300">
    <property type="entry name" value="P-loop containing nucleotide triphosphate hydrolases"/>
    <property type="match status" value="4"/>
</dbReference>
<dbReference type="InterPro" id="IPR011604">
    <property type="entry name" value="PDDEXK-like_dom_sf"/>
</dbReference>
<evidence type="ECO:0000256" key="12">
    <source>
        <dbReference type="ARBA" id="ARBA00034808"/>
    </source>
</evidence>
<gene>
    <name evidence="17" type="primary">addA</name>
    <name evidence="17" type="ORF">IAC53_07770</name>
</gene>
<evidence type="ECO:0000256" key="5">
    <source>
        <dbReference type="ARBA" id="ARBA00022806"/>
    </source>
</evidence>
<dbReference type="EMBL" id="DVMW01000043">
    <property type="protein sequence ID" value="HIU36484.1"/>
    <property type="molecule type" value="Genomic_DNA"/>
</dbReference>
<reference evidence="17" key="2">
    <citation type="journal article" date="2021" name="PeerJ">
        <title>Extensive microbial diversity within the chicken gut microbiome revealed by metagenomics and culture.</title>
        <authorList>
            <person name="Gilroy R."/>
            <person name="Ravi A."/>
            <person name="Getino M."/>
            <person name="Pursley I."/>
            <person name="Horton D.L."/>
            <person name="Alikhan N.F."/>
            <person name="Baker D."/>
            <person name="Gharbi K."/>
            <person name="Hall N."/>
            <person name="Watson M."/>
            <person name="Adriaenssens E.M."/>
            <person name="Foster-Nyarko E."/>
            <person name="Jarju S."/>
            <person name="Secka A."/>
            <person name="Antonio M."/>
            <person name="Oren A."/>
            <person name="Chaudhuri R.R."/>
            <person name="La Ragione R."/>
            <person name="Hildebrand F."/>
            <person name="Pallen M.J."/>
        </authorList>
    </citation>
    <scope>NUCLEOTIDE SEQUENCE</scope>
    <source>
        <strain evidence="17">ChiGjej1B1-19959</strain>
    </source>
</reference>
<name>A0A9D1II86_9FIRM</name>
<dbReference type="EC" id="5.6.2.4" evidence="12"/>
<evidence type="ECO:0000256" key="10">
    <source>
        <dbReference type="ARBA" id="ARBA00023235"/>
    </source>
</evidence>
<comment type="catalytic activity">
    <reaction evidence="11">
        <text>Couples ATP hydrolysis with the unwinding of duplex DNA by translocating in the 3'-5' direction.</text>
        <dbReference type="EC" id="5.6.2.4"/>
    </reaction>
</comment>
<dbReference type="InterPro" id="IPR027417">
    <property type="entry name" value="P-loop_NTPase"/>
</dbReference>
<dbReference type="SUPFAM" id="SSF52980">
    <property type="entry name" value="Restriction endonuclease-like"/>
    <property type="match status" value="1"/>
</dbReference>
<keyword evidence="4 14" id="KW-0378">Hydrolase</keyword>
<evidence type="ECO:0000256" key="1">
    <source>
        <dbReference type="ARBA" id="ARBA00022722"/>
    </source>
</evidence>
<evidence type="ECO:0000313" key="18">
    <source>
        <dbReference type="Proteomes" id="UP000824071"/>
    </source>
</evidence>
<keyword evidence="5 14" id="KW-0347">Helicase</keyword>
<keyword evidence="7 14" id="KW-0067">ATP-binding</keyword>
<comment type="caution">
    <text evidence="17">The sequence shown here is derived from an EMBL/GenBank/DDBJ whole genome shotgun (WGS) entry which is preliminary data.</text>
</comment>
<evidence type="ECO:0000256" key="2">
    <source>
        <dbReference type="ARBA" id="ARBA00022741"/>
    </source>
</evidence>
<evidence type="ECO:0000256" key="14">
    <source>
        <dbReference type="PROSITE-ProRule" id="PRU00560"/>
    </source>
</evidence>
<keyword evidence="1" id="KW-0540">Nuclease</keyword>
<dbReference type="SUPFAM" id="SSF52540">
    <property type="entry name" value="P-loop containing nucleoside triphosphate hydrolases"/>
    <property type="match status" value="1"/>
</dbReference>
<evidence type="ECO:0000256" key="3">
    <source>
        <dbReference type="ARBA" id="ARBA00022763"/>
    </source>
</evidence>
<dbReference type="InterPro" id="IPR000212">
    <property type="entry name" value="DNA_helicase_UvrD/REP"/>
</dbReference>
<dbReference type="GO" id="GO:0005524">
    <property type="term" value="F:ATP binding"/>
    <property type="evidence" value="ECO:0007669"/>
    <property type="project" value="UniProtKB-UniRule"/>
</dbReference>
<reference evidence="17" key="1">
    <citation type="submission" date="2020-10" db="EMBL/GenBank/DDBJ databases">
        <authorList>
            <person name="Gilroy R."/>
        </authorList>
    </citation>
    <scope>NUCLEOTIDE SEQUENCE</scope>
    <source>
        <strain evidence="17">ChiGjej1B1-19959</strain>
    </source>
</reference>
<dbReference type="PROSITE" id="PS51198">
    <property type="entry name" value="UVRD_HELICASE_ATP_BIND"/>
    <property type="match status" value="1"/>
</dbReference>
<dbReference type="InterPro" id="IPR038726">
    <property type="entry name" value="PDDEXK_AddAB-type"/>
</dbReference>
<dbReference type="NCBIfam" id="TIGR02785">
    <property type="entry name" value="addA_Gpos"/>
    <property type="match status" value="1"/>
</dbReference>
<feature type="binding site" evidence="14">
    <location>
        <begin position="26"/>
        <end position="33"/>
    </location>
    <ligand>
        <name>ATP</name>
        <dbReference type="ChEBI" id="CHEBI:30616"/>
    </ligand>
</feature>
<dbReference type="InterPro" id="IPR014017">
    <property type="entry name" value="DNA_helicase_UvrD-like_C"/>
</dbReference>
<keyword evidence="2 14" id="KW-0547">Nucleotide-binding</keyword>